<proteinExistence type="predicted"/>
<sequence>SFVRQKRIPTKPILTPINLRLFDGSLSLTPISEYVSLSVVFPSNEQLPLDFYVTPLDSSCKAVLGYSFLSRCNPSIDWVAKTI</sequence>
<comment type="caution">
    <text evidence="1">The sequence shown here is derived from an EMBL/GenBank/DDBJ whole genome shotgun (WGS) entry which is preliminary data.</text>
</comment>
<gene>
    <name evidence="1" type="ORF">F5878DRAFT_522171</name>
</gene>
<protein>
    <submittedName>
        <fullName evidence="1">Uncharacterized protein</fullName>
    </submittedName>
</protein>
<evidence type="ECO:0000313" key="2">
    <source>
        <dbReference type="Proteomes" id="UP001163846"/>
    </source>
</evidence>
<reference evidence="1" key="1">
    <citation type="submission" date="2022-08" db="EMBL/GenBank/DDBJ databases">
        <authorList>
            <consortium name="DOE Joint Genome Institute"/>
            <person name="Min B."/>
            <person name="Riley R."/>
            <person name="Sierra-Patev S."/>
            <person name="Naranjo-Ortiz M."/>
            <person name="Looney B."/>
            <person name="Konkel Z."/>
            <person name="Slot J.C."/>
            <person name="Sakamoto Y."/>
            <person name="Steenwyk J.L."/>
            <person name="Rokas A."/>
            <person name="Carro J."/>
            <person name="Camarero S."/>
            <person name="Ferreira P."/>
            <person name="Molpeceres G."/>
            <person name="Ruiz-Duenas F.J."/>
            <person name="Serrano A."/>
            <person name="Henrissat B."/>
            <person name="Drula E."/>
            <person name="Hughes K.W."/>
            <person name="Mata J.L."/>
            <person name="Ishikawa N.K."/>
            <person name="Vargas-Isla R."/>
            <person name="Ushijima S."/>
            <person name="Smith C.A."/>
            <person name="Ahrendt S."/>
            <person name="Andreopoulos W."/>
            <person name="He G."/>
            <person name="Labutti K."/>
            <person name="Lipzen A."/>
            <person name="Ng V."/>
            <person name="Sandor L."/>
            <person name="Barry K."/>
            <person name="Martinez A.T."/>
            <person name="Xiao Y."/>
            <person name="Gibbons J.G."/>
            <person name="Terashima K."/>
            <person name="Hibbett D.S."/>
            <person name="Grigoriev I.V."/>
        </authorList>
    </citation>
    <scope>NUCLEOTIDE SEQUENCE</scope>
    <source>
        <strain evidence="1">TFB9207</strain>
    </source>
</reference>
<dbReference type="EMBL" id="MU807099">
    <property type="protein sequence ID" value="KAJ3832056.1"/>
    <property type="molecule type" value="Genomic_DNA"/>
</dbReference>
<keyword evidence="2" id="KW-1185">Reference proteome</keyword>
<dbReference type="Gene3D" id="2.40.70.10">
    <property type="entry name" value="Acid Proteases"/>
    <property type="match status" value="1"/>
</dbReference>
<dbReference type="InterPro" id="IPR021109">
    <property type="entry name" value="Peptidase_aspartic_dom_sf"/>
</dbReference>
<dbReference type="AlphaFoldDB" id="A0AA38NWY7"/>
<feature type="non-terminal residue" evidence="1">
    <location>
        <position position="1"/>
    </location>
</feature>
<name>A0AA38NWY7_9AGAR</name>
<feature type="non-terminal residue" evidence="1">
    <location>
        <position position="83"/>
    </location>
</feature>
<accession>A0AA38NWY7</accession>
<organism evidence="1 2">
    <name type="scientific">Lentinula raphanica</name>
    <dbReference type="NCBI Taxonomy" id="153919"/>
    <lineage>
        <taxon>Eukaryota</taxon>
        <taxon>Fungi</taxon>
        <taxon>Dikarya</taxon>
        <taxon>Basidiomycota</taxon>
        <taxon>Agaricomycotina</taxon>
        <taxon>Agaricomycetes</taxon>
        <taxon>Agaricomycetidae</taxon>
        <taxon>Agaricales</taxon>
        <taxon>Marasmiineae</taxon>
        <taxon>Omphalotaceae</taxon>
        <taxon>Lentinula</taxon>
    </lineage>
</organism>
<evidence type="ECO:0000313" key="1">
    <source>
        <dbReference type="EMBL" id="KAJ3832056.1"/>
    </source>
</evidence>
<dbReference type="Proteomes" id="UP001163846">
    <property type="component" value="Unassembled WGS sequence"/>
</dbReference>